<dbReference type="Gene3D" id="3.30.70.360">
    <property type="match status" value="1"/>
</dbReference>
<dbReference type="Proteomes" id="UP001523565">
    <property type="component" value="Unassembled WGS sequence"/>
</dbReference>
<accession>A0ABT1EKU3</accession>
<dbReference type="Gene3D" id="3.40.630.10">
    <property type="entry name" value="Zn peptidases"/>
    <property type="match status" value="1"/>
</dbReference>
<sequence length="390" mass="43096">MNVADLAKEKEAYIIERRRYFHQHPELSFEEKETTQVLASELARMGLEVETFADYNGVVGVLRGRQPGKTVMLRADIDALPVKEACELPYKSENDNMHACGHDCHMAMLLGAAEILSEYRQNLVGTIKFLFQAAEESTYGAKYYLKKGVLDDVDAIMGMHIWSGLAAHKLSIEGGPRMASCDNFVIKVKGLSSHACAPHLGKDAILAATGILMNLQSQVSRNNDPNNPLVVSVGTINGGTRFNIVADQVVMEGTVRTFSPEQRQKNEEEIRNLVTQTAKAFGCTAKLTYTYGPGAVINTDEKLVSMVKEAGVALYGEDFIGDYEKQMVSEDFSYYSEKVPSVFVFLGCRNEAIGAAYAHHNECFQVDESVLKEGAALYAKFALQYLEVEE</sequence>
<gene>
    <name evidence="2" type="ORF">NK118_13590</name>
</gene>
<dbReference type="RefSeq" id="WP_262070161.1">
    <property type="nucleotide sequence ID" value="NZ_JAMXOC010000027.1"/>
</dbReference>
<evidence type="ECO:0000259" key="1">
    <source>
        <dbReference type="Pfam" id="PF07687"/>
    </source>
</evidence>
<organism evidence="2 3">
    <name type="scientific">Ohessyouella blattaphilus</name>
    <dbReference type="NCBI Taxonomy" id="2949333"/>
    <lineage>
        <taxon>Bacteria</taxon>
        <taxon>Bacillati</taxon>
        <taxon>Bacillota</taxon>
        <taxon>Clostridia</taxon>
        <taxon>Lachnospirales</taxon>
        <taxon>Lachnospiraceae</taxon>
        <taxon>Ohessyouella</taxon>
    </lineage>
</organism>
<evidence type="ECO:0000313" key="2">
    <source>
        <dbReference type="EMBL" id="MCP1111283.1"/>
    </source>
</evidence>
<dbReference type="Pfam" id="PF01546">
    <property type="entry name" value="Peptidase_M20"/>
    <property type="match status" value="1"/>
</dbReference>
<dbReference type="SUPFAM" id="SSF53187">
    <property type="entry name" value="Zn-dependent exopeptidases"/>
    <property type="match status" value="1"/>
</dbReference>
<dbReference type="NCBIfam" id="TIGR01891">
    <property type="entry name" value="amidohydrolases"/>
    <property type="match status" value="1"/>
</dbReference>
<dbReference type="InterPro" id="IPR002933">
    <property type="entry name" value="Peptidase_M20"/>
</dbReference>
<proteinExistence type="predicted"/>
<evidence type="ECO:0000313" key="3">
    <source>
        <dbReference type="Proteomes" id="UP001523565"/>
    </source>
</evidence>
<dbReference type="PANTHER" id="PTHR11014:SF63">
    <property type="entry name" value="METALLOPEPTIDASE, PUTATIVE (AFU_ORTHOLOGUE AFUA_6G09600)-RELATED"/>
    <property type="match status" value="1"/>
</dbReference>
<dbReference type="InterPro" id="IPR036264">
    <property type="entry name" value="Bact_exopeptidase_dim_dom"/>
</dbReference>
<name>A0ABT1EKU3_9FIRM</name>
<feature type="domain" description="Peptidase M20 dimerisation" evidence="1">
    <location>
        <begin position="184"/>
        <end position="279"/>
    </location>
</feature>
<dbReference type="InterPro" id="IPR011650">
    <property type="entry name" value="Peptidase_M20_dimer"/>
</dbReference>
<reference evidence="2 3" key="1">
    <citation type="journal article" date="2022" name="Genome Biol. Evol.">
        <title>Host diet, physiology and behaviors set the stage for Lachnospiraceae cladogenesis.</title>
        <authorList>
            <person name="Vera-Ponce De Leon A."/>
            <person name="Schneider M."/>
            <person name="Jahnes B.C."/>
            <person name="Sadowski V."/>
            <person name="Camuy-Velez L.A."/>
            <person name="Duan J."/>
            <person name="Sabree Z.L."/>
        </authorList>
    </citation>
    <scope>NUCLEOTIDE SEQUENCE [LARGE SCALE GENOMIC DNA]</scope>
    <source>
        <strain evidence="2 3">PAL227</strain>
    </source>
</reference>
<dbReference type="Pfam" id="PF07687">
    <property type="entry name" value="M20_dimer"/>
    <property type="match status" value="1"/>
</dbReference>
<keyword evidence="3" id="KW-1185">Reference proteome</keyword>
<dbReference type="PIRSF" id="PIRSF005962">
    <property type="entry name" value="Pept_M20D_amidohydro"/>
    <property type="match status" value="1"/>
</dbReference>
<protein>
    <submittedName>
        <fullName evidence="2">Amidohydrolase</fullName>
    </submittedName>
</protein>
<dbReference type="SUPFAM" id="SSF55031">
    <property type="entry name" value="Bacterial exopeptidase dimerisation domain"/>
    <property type="match status" value="1"/>
</dbReference>
<dbReference type="EMBL" id="JAMZFV010000027">
    <property type="protein sequence ID" value="MCP1111283.1"/>
    <property type="molecule type" value="Genomic_DNA"/>
</dbReference>
<comment type="caution">
    <text evidence="2">The sequence shown here is derived from an EMBL/GenBank/DDBJ whole genome shotgun (WGS) entry which is preliminary data.</text>
</comment>
<dbReference type="InterPro" id="IPR017439">
    <property type="entry name" value="Amidohydrolase"/>
</dbReference>
<dbReference type="PANTHER" id="PTHR11014">
    <property type="entry name" value="PEPTIDASE M20 FAMILY MEMBER"/>
    <property type="match status" value="1"/>
</dbReference>